<dbReference type="SUPFAM" id="SSF55874">
    <property type="entry name" value="ATPase domain of HSP90 chaperone/DNA topoisomerase II/histidine kinase"/>
    <property type="match status" value="1"/>
</dbReference>
<dbReference type="Proteomes" id="UP000063919">
    <property type="component" value="Chromosome"/>
</dbReference>
<dbReference type="PATRIC" id="fig|362837.3.peg.686"/>
<dbReference type="KEGG" id="scj:SCANT_v1c06700"/>
<reference evidence="1 2" key="1">
    <citation type="journal article" date="2015" name="Genome Announc.">
        <title>Complete Genome Sequence of Spiroplasma cantharicola CC-1T (DSM 21588), a Bacterium Isolated from Soldier Beetle (Cantharis carolinus).</title>
        <authorList>
            <person name="Lo W.S."/>
            <person name="Liu P.Y."/>
            <person name="Kuo C.H."/>
        </authorList>
    </citation>
    <scope>NUCLEOTIDE SEQUENCE [LARGE SCALE GENOMIC DNA]</scope>
    <source>
        <strain evidence="1 2">CC-1</strain>
    </source>
</reference>
<dbReference type="AlphaFoldDB" id="A0A0M5KLN8"/>
<evidence type="ECO:0000313" key="2">
    <source>
        <dbReference type="Proteomes" id="UP000063919"/>
    </source>
</evidence>
<dbReference type="Gene3D" id="3.30.565.10">
    <property type="entry name" value="Histidine kinase-like ATPase, C-terminal domain"/>
    <property type="match status" value="1"/>
</dbReference>
<dbReference type="Pfam" id="PF13589">
    <property type="entry name" value="HATPase_c_3"/>
    <property type="match status" value="1"/>
</dbReference>
<dbReference type="InterPro" id="IPR036890">
    <property type="entry name" value="HATPase_C_sf"/>
</dbReference>
<evidence type="ECO:0008006" key="3">
    <source>
        <dbReference type="Google" id="ProtNLM"/>
    </source>
</evidence>
<dbReference type="OrthoDB" id="9813438at2"/>
<evidence type="ECO:0000313" key="1">
    <source>
        <dbReference type="EMBL" id="ALD66576.1"/>
    </source>
</evidence>
<proteinExistence type="predicted"/>
<sequence>MKRKKNLLVTTDMLREDGLVSKPYTMISEFIDNSISSWIGLNGHNKLNELAIEITFDYHLEDNFQISIIDNAYGMNVENLENSLEFANTDKKFKKSNLNRYGVGMKVATFWSGNKLEIWTKTENKEENFVYIDLEELDQYNNKIVEYEVEKKPAEIRFNYELNDKFYRNRGTKIKISRGNFSRYDLLKKSNFIHFCNVISFKFNKFIEMGVNISIGIINEKGKDEYLTLESFTPKSENISTWINDVVKNSNKIKTENKNEIIEKFKIDFLKALENYNLNEEIIFDIKEKIKFEKKLKWECNIYLGKDENEDYFLPIKIGILRNAKEIKSEFKFNYVSYTGFTVYESKRAIMCGPNDFDDSQGSKNYIAGLRTNYGGKGIEYRIFGEFEIDDLILRNYVSISDQKFGFEWKNKKFEEKFLNFINEWKEKYAPILNTLTSMQSNYSEPEKWTLSKQAQATLKNTYNNSLNFYNDESMEETVVRSGGTEFFYIYRNPKTGISGKIKIIHIESNYVSENFYTLSKKESNNYEIILNILHPIWKPLVSGPKITKTSFISSLHRLSFILACLNDISNGSANIINEIANSSFIQQNV</sequence>
<name>A0A0M5KLN8_9MOLU</name>
<dbReference type="EMBL" id="CP012622">
    <property type="protein sequence ID" value="ALD66576.1"/>
    <property type="molecule type" value="Genomic_DNA"/>
</dbReference>
<organism evidence="1 2">
    <name type="scientific">Spiroplasma cantharicola</name>
    <dbReference type="NCBI Taxonomy" id="362837"/>
    <lineage>
        <taxon>Bacteria</taxon>
        <taxon>Bacillati</taxon>
        <taxon>Mycoplasmatota</taxon>
        <taxon>Mollicutes</taxon>
        <taxon>Entomoplasmatales</taxon>
        <taxon>Spiroplasmataceae</taxon>
        <taxon>Spiroplasma</taxon>
    </lineage>
</organism>
<gene>
    <name evidence="1" type="ORF">SCANT_v1c06700</name>
</gene>
<dbReference type="STRING" id="362837.SCANT_v1c06700"/>
<keyword evidence="2" id="KW-1185">Reference proteome</keyword>
<protein>
    <recommendedName>
        <fullName evidence="3">Histidine kinase/HSP90-like ATPase domain-containing protein</fullName>
    </recommendedName>
</protein>
<accession>A0A0M5KLN8</accession>
<dbReference type="RefSeq" id="WP_053946329.1">
    <property type="nucleotide sequence ID" value="NZ_CP012622.1"/>
</dbReference>